<evidence type="ECO:0000313" key="2">
    <source>
        <dbReference type="EMBL" id="GLD55161.1"/>
    </source>
</evidence>
<keyword evidence="3" id="KW-1185">Reference proteome</keyword>
<proteinExistence type="predicted"/>
<comment type="caution">
    <text evidence="2">The sequence shown here is derived from an EMBL/GenBank/DDBJ whole genome shotgun (WGS) entry which is preliminary data.</text>
</comment>
<accession>A0AAD3MKL2</accession>
<reference evidence="2" key="1">
    <citation type="submission" date="2022-08" db="EMBL/GenBank/DDBJ databases">
        <title>Genome sequencing of akame (Lates japonicus).</title>
        <authorList>
            <person name="Hashiguchi Y."/>
            <person name="Takahashi H."/>
        </authorList>
    </citation>
    <scope>NUCLEOTIDE SEQUENCE</scope>
    <source>
        <strain evidence="2">Kochi</strain>
    </source>
</reference>
<name>A0AAD3MKL2_LATJO</name>
<evidence type="ECO:0000256" key="1">
    <source>
        <dbReference type="SAM" id="MobiDB-lite"/>
    </source>
</evidence>
<evidence type="ECO:0000313" key="3">
    <source>
        <dbReference type="Proteomes" id="UP001279410"/>
    </source>
</evidence>
<organism evidence="2 3">
    <name type="scientific">Lates japonicus</name>
    <name type="common">Japanese lates</name>
    <dbReference type="NCBI Taxonomy" id="270547"/>
    <lineage>
        <taxon>Eukaryota</taxon>
        <taxon>Metazoa</taxon>
        <taxon>Chordata</taxon>
        <taxon>Craniata</taxon>
        <taxon>Vertebrata</taxon>
        <taxon>Euteleostomi</taxon>
        <taxon>Actinopterygii</taxon>
        <taxon>Neopterygii</taxon>
        <taxon>Teleostei</taxon>
        <taxon>Neoteleostei</taxon>
        <taxon>Acanthomorphata</taxon>
        <taxon>Carangaria</taxon>
        <taxon>Carangaria incertae sedis</taxon>
        <taxon>Centropomidae</taxon>
        <taxon>Lates</taxon>
    </lineage>
</organism>
<dbReference type="EMBL" id="BRZM01000021">
    <property type="protein sequence ID" value="GLD55161.1"/>
    <property type="molecule type" value="Genomic_DNA"/>
</dbReference>
<gene>
    <name evidence="2" type="ORF">AKAME5_000768600</name>
</gene>
<sequence length="68" mass="7531">MVSRELEKKPRKNRRGESGNEEKLMALLTPLNVNCHASDGRKHRLFMRPSGVLSLGLSSAVLQQACLA</sequence>
<feature type="region of interest" description="Disordered" evidence="1">
    <location>
        <begin position="1"/>
        <end position="22"/>
    </location>
</feature>
<protein>
    <submittedName>
        <fullName evidence="2">Poly [ADP-ribose]</fullName>
    </submittedName>
</protein>
<dbReference type="Proteomes" id="UP001279410">
    <property type="component" value="Unassembled WGS sequence"/>
</dbReference>
<dbReference type="AlphaFoldDB" id="A0AAD3MKL2"/>